<feature type="non-terminal residue" evidence="1">
    <location>
        <position position="33"/>
    </location>
</feature>
<accession>A0A9P0Q9T7</accession>
<organism evidence="1 2">
    <name type="scientific">Acanthoscelides obtectus</name>
    <name type="common">Bean weevil</name>
    <name type="synonym">Bruchus obtectus</name>
    <dbReference type="NCBI Taxonomy" id="200917"/>
    <lineage>
        <taxon>Eukaryota</taxon>
        <taxon>Metazoa</taxon>
        <taxon>Ecdysozoa</taxon>
        <taxon>Arthropoda</taxon>
        <taxon>Hexapoda</taxon>
        <taxon>Insecta</taxon>
        <taxon>Pterygota</taxon>
        <taxon>Neoptera</taxon>
        <taxon>Endopterygota</taxon>
        <taxon>Coleoptera</taxon>
        <taxon>Polyphaga</taxon>
        <taxon>Cucujiformia</taxon>
        <taxon>Chrysomeloidea</taxon>
        <taxon>Chrysomelidae</taxon>
        <taxon>Bruchinae</taxon>
        <taxon>Bruchini</taxon>
        <taxon>Acanthoscelides</taxon>
    </lineage>
</organism>
<dbReference type="EMBL" id="CAKOFQ010008179">
    <property type="protein sequence ID" value="CAH2012407.1"/>
    <property type="molecule type" value="Genomic_DNA"/>
</dbReference>
<dbReference type="AlphaFoldDB" id="A0A9P0Q9T7"/>
<reference evidence="1" key="1">
    <citation type="submission" date="2022-03" db="EMBL/GenBank/DDBJ databases">
        <authorList>
            <person name="Sayadi A."/>
        </authorList>
    </citation>
    <scope>NUCLEOTIDE SEQUENCE</scope>
</reference>
<name>A0A9P0Q9T7_ACAOB</name>
<gene>
    <name evidence="1" type="ORF">ACAOBT_LOCUS32822</name>
</gene>
<keyword evidence="2" id="KW-1185">Reference proteome</keyword>
<sequence>MFTLTGSKCAEWELERAWLYRIAAAACLRVHSF</sequence>
<dbReference type="Proteomes" id="UP001152888">
    <property type="component" value="Unassembled WGS sequence"/>
</dbReference>
<evidence type="ECO:0000313" key="1">
    <source>
        <dbReference type="EMBL" id="CAH2012407.1"/>
    </source>
</evidence>
<protein>
    <submittedName>
        <fullName evidence="1">Uncharacterized protein</fullName>
    </submittedName>
</protein>
<comment type="caution">
    <text evidence="1">The sequence shown here is derived from an EMBL/GenBank/DDBJ whole genome shotgun (WGS) entry which is preliminary data.</text>
</comment>
<evidence type="ECO:0000313" key="2">
    <source>
        <dbReference type="Proteomes" id="UP001152888"/>
    </source>
</evidence>
<proteinExistence type="predicted"/>